<evidence type="ECO:0000256" key="8">
    <source>
        <dbReference type="ARBA" id="ARBA00022487"/>
    </source>
</evidence>
<keyword evidence="19" id="KW-1015">Disulfide bond</keyword>
<gene>
    <name evidence="25" type="primary">WBGene00103631</name>
</gene>
<keyword evidence="26" id="KW-1185">Reference proteome</keyword>
<evidence type="ECO:0000256" key="10">
    <source>
        <dbReference type="ARBA" id="ARBA00022723"/>
    </source>
</evidence>
<dbReference type="Pfam" id="PF00067">
    <property type="entry name" value="p450"/>
    <property type="match status" value="2"/>
</dbReference>
<comment type="subcellular location">
    <subcellularLocation>
        <location evidence="4">Endoplasmic reticulum lumen</location>
    </subcellularLocation>
    <subcellularLocation>
        <location evidence="5">Endoplasmic reticulum membrane</location>
        <topology evidence="5">Peripheral membrane protein</topology>
    </subcellularLocation>
    <subcellularLocation>
        <location evidence="3">Microsome membrane</location>
        <topology evidence="3">Peripheral membrane protein</topology>
    </subcellularLocation>
</comment>
<dbReference type="PANTHER" id="PTHR24291:SF146">
    <property type="entry name" value="CYTOCHROME P450"/>
    <property type="match status" value="1"/>
</dbReference>
<keyword evidence="16 23" id="KW-0408">Iron</keyword>
<evidence type="ECO:0000256" key="9">
    <source>
        <dbReference type="ARBA" id="ARBA00022617"/>
    </source>
</evidence>
<dbReference type="GO" id="GO:0004497">
    <property type="term" value="F:monooxygenase activity"/>
    <property type="evidence" value="ECO:0007669"/>
    <property type="project" value="UniProtKB-KW"/>
</dbReference>
<keyword evidence="10 23" id="KW-0479">Metal-binding</keyword>
<dbReference type="GO" id="GO:0106435">
    <property type="term" value="F:carboxylesterase activity"/>
    <property type="evidence" value="ECO:0007669"/>
    <property type="project" value="UniProtKB-EC"/>
</dbReference>
<keyword evidence="17" id="KW-0503">Monooxygenase</keyword>
<dbReference type="FunFam" id="3.40.50.1820:FF:000317">
    <property type="entry name" value="Carboxylic ester hydrolase"/>
    <property type="match status" value="1"/>
</dbReference>
<keyword evidence="14" id="KW-0492">Microsome</keyword>
<dbReference type="GO" id="GO:0005789">
    <property type="term" value="C:endoplasmic reticulum membrane"/>
    <property type="evidence" value="ECO:0007669"/>
    <property type="project" value="UniProtKB-SubCell"/>
</dbReference>
<dbReference type="InterPro" id="IPR036396">
    <property type="entry name" value="Cyt_P450_sf"/>
</dbReference>
<dbReference type="InterPro" id="IPR050196">
    <property type="entry name" value="Cytochrome_P450_Monoox"/>
</dbReference>
<evidence type="ECO:0000313" key="26">
    <source>
        <dbReference type="Proteomes" id="UP000005239"/>
    </source>
</evidence>
<sequence>MSPSNYHTIYSDCIHSFIIQLQMVLSLLILVPLFFTALAILLSWRKIKDMSVMIWRSYFNLARLPGPKAYPLIGSVWQFKLNSADFAAQMLGWANIFAFYEGAPGIIKAWLGPIPVVLAVKPDFCKQVLESNTLITKATQYDKLSEWIGTGLLTSTNEKWFGRRKMLTPAFHFNVLKGYGEIFIKQAQIMMEQVESHADTGREVDLFPYVKRCALDIICDTAMATQVNSQIGKNSEYVNAVVRLSDMLFTYERSPWMWFKPIWYGCGLGFEFDRLVKLTTDFTRRVIAERRQTLIDEGLMEEPGDLTKKKMAFLDLMLLTQEKNALTDEDIREEVDTFMFEGHDTTSSGMGWTIWLLGQYPEYQAKVHEEMDEIFGDDDREPSEFDLKKCVYLEKCIKESLRLCPPVPIFARRLTHDLQLDEYTIPKDITCLLIPMGTHRDPSEWEHPWVFYPDHFEPEAVAKRHPFAYFPFSAGPRNCIGQKFAMTEEKTVLSYFFRKYRVESAEPLPGNRFVPEIILKPEEGVKCHMYKRVRVNKRKAIDAIKSIPGPHALPLVGAAYQFKYDAADFGDQIGQFAQEYCRDDKNRCGMMKIWIGPVPYLFIESAEIIKEVMESNTLITKSTQYDIVADWIGTGLLISTNEKWYSRRKMLTPAFHFNVLKGYNEVFIMQSQILVDVLDKYADTGKEFDVFPFIKRCALDIICETAMGTNINSQIGGNSEYVDAVVRVSDIIFSHIRFPWLWLKPVWYGCGIGFEFDRLVKLTNDFTRKVINERRQTLLDDGMLSQAMSDEEIKKRKLMFLDLLLIKQESAALSDEDIREEVDTFMFEGHDTTASGMAFCVWYLGQHPLYQAQVHDELDEVFGDEDRDPTEADLKKLIFLEKCIKETLRLRPSVPLLARRLTHDTTLGGIDLPENMTIVACPMATHKSPQVGHLSFCNPPIKYYWERPEEFYPDHFEPEAVAKRHPFAYFPFSAGPRNCIGQKFAISEEKIVLSSFFRKYRVETTVPSPGNRPIPEIIMKPSDGVKMGRQRVISSFILLFSLALLCSADPTVKTEYGEVVGFEFEEADVFLGVPYAAPPLGELRFTNPIRPTPWSEPREAKTFADACVPHSREAVTWTASEDCLYLNVIAPRRDSSSSAELAPVLFYIHGGGFEIGNAKIYGYEDFARSYAAQGVIVVSIQYRIGVLGFFTLTASDKMSGNYGLFDQVAALQFVHRNIERFGGDPKRITVFGISAGGSSASMLTLSPLSRHLIAGSIEVSGTAHAGWAIDNRVETHSEDLVDAVGCWGKRSVADIEACMRKVSVNDLYSGVEYIFEAAFSFNMLKFAPRIDGIFAPQRYEDLAQESPKIPVLTGINALESAFFILMHKSPTIHRSTIFKGEMPVFDADKFDMKTRILLNEFLDPSETDEAVNDVMTFYLGENYLEKYSKPTKEQIPWMLRQYTTFWSDVYFNLPAKYRAEERKKIGADSYVYLWEHYNEDLFKDDDPVPAAVHINEMPYITGLQALGQFEWTPEELKLKERAIQMMISFVRNGKPSVDGVFWPSYTNSSNSPYVKIDSPEWKTEEGFWDKNTRFWEEVMSKYSYDFVRFKKRTVPQMQIPPPPTQKNHEEL</sequence>
<accession>A0A8R1UD77</accession>
<dbReference type="SUPFAM" id="SSF48264">
    <property type="entry name" value="Cytochrome P450"/>
    <property type="match status" value="2"/>
</dbReference>
<keyword evidence="13" id="KW-0256">Endoplasmic reticulum</keyword>
<comment type="similarity">
    <text evidence="7">Belongs to the cytochrome P450 family.</text>
</comment>
<dbReference type="CDD" id="cd20628">
    <property type="entry name" value="CYP4"/>
    <property type="match status" value="2"/>
</dbReference>
<dbReference type="FunFam" id="1.10.630.10:FF:000035">
    <property type="entry name" value="CYtochrome P450 family"/>
    <property type="match status" value="2"/>
</dbReference>
<dbReference type="Proteomes" id="UP000005239">
    <property type="component" value="Unassembled WGS sequence"/>
</dbReference>
<evidence type="ECO:0000256" key="19">
    <source>
        <dbReference type="ARBA" id="ARBA00023157"/>
    </source>
</evidence>
<proteinExistence type="inferred from homology"/>
<dbReference type="PRINTS" id="PR00385">
    <property type="entry name" value="P450"/>
</dbReference>
<evidence type="ECO:0000256" key="3">
    <source>
        <dbReference type="ARBA" id="ARBA00004174"/>
    </source>
</evidence>
<evidence type="ECO:0000256" key="6">
    <source>
        <dbReference type="ARBA" id="ARBA00005964"/>
    </source>
</evidence>
<dbReference type="SUPFAM" id="SSF53474">
    <property type="entry name" value="alpha/beta-Hydrolases"/>
    <property type="match status" value="1"/>
</dbReference>
<comment type="cofactor">
    <cofactor evidence="1 23">
        <name>heme</name>
        <dbReference type="ChEBI" id="CHEBI:30413"/>
    </cofactor>
</comment>
<evidence type="ECO:0000313" key="25">
    <source>
        <dbReference type="EnsemblMetazoa" id="PPA14077.1"/>
    </source>
</evidence>
<evidence type="ECO:0000256" key="22">
    <source>
        <dbReference type="ARBA" id="ARBA00075763"/>
    </source>
</evidence>
<dbReference type="GO" id="GO:0005788">
    <property type="term" value="C:endoplasmic reticulum lumen"/>
    <property type="evidence" value="ECO:0007669"/>
    <property type="project" value="UniProtKB-SubCell"/>
</dbReference>
<dbReference type="PANTHER" id="PTHR24291">
    <property type="entry name" value="CYTOCHROME P450 FAMILY 4"/>
    <property type="match status" value="1"/>
</dbReference>
<feature type="binding site" description="axial binding residue" evidence="23">
    <location>
        <position position="479"/>
    </location>
    <ligand>
        <name>heme</name>
        <dbReference type="ChEBI" id="CHEBI:30413"/>
    </ligand>
    <ligandPart>
        <name>Fe</name>
        <dbReference type="ChEBI" id="CHEBI:18248"/>
    </ligandPart>
</feature>
<dbReference type="InterPro" id="IPR002401">
    <property type="entry name" value="Cyt_P450_E_grp-I"/>
</dbReference>
<dbReference type="PROSITE" id="PS00086">
    <property type="entry name" value="CYTOCHROME_P450"/>
    <property type="match status" value="2"/>
</dbReference>
<dbReference type="PRINTS" id="PR00463">
    <property type="entry name" value="EP450I"/>
</dbReference>
<dbReference type="GO" id="GO:0020037">
    <property type="term" value="F:heme binding"/>
    <property type="evidence" value="ECO:0007669"/>
    <property type="project" value="InterPro"/>
</dbReference>
<dbReference type="InterPro" id="IPR002018">
    <property type="entry name" value="CarbesteraseB"/>
</dbReference>
<evidence type="ECO:0000256" key="13">
    <source>
        <dbReference type="ARBA" id="ARBA00022824"/>
    </source>
</evidence>
<keyword evidence="12" id="KW-0378">Hydrolase</keyword>
<dbReference type="InterPro" id="IPR017972">
    <property type="entry name" value="Cyt_P450_CS"/>
</dbReference>
<dbReference type="Gene3D" id="1.10.630.10">
    <property type="entry name" value="Cytochrome P450"/>
    <property type="match status" value="2"/>
</dbReference>
<protein>
    <recommendedName>
        <fullName evidence="21">Gut esterase 1</fullName>
        <ecNumber evidence="20">3.1.1.1</ecNumber>
    </recommendedName>
    <alternativeName>
        <fullName evidence="22">Non-specific carboxylesterase</fullName>
    </alternativeName>
</protein>
<evidence type="ECO:0000256" key="7">
    <source>
        <dbReference type="ARBA" id="ARBA00010617"/>
    </source>
</evidence>
<reference evidence="25" key="2">
    <citation type="submission" date="2022-06" db="UniProtKB">
        <authorList>
            <consortium name="EnsemblMetazoa"/>
        </authorList>
    </citation>
    <scope>IDENTIFICATION</scope>
    <source>
        <strain evidence="25">PS312</strain>
    </source>
</reference>
<evidence type="ECO:0000256" key="11">
    <source>
        <dbReference type="ARBA" id="ARBA00022729"/>
    </source>
</evidence>
<evidence type="ECO:0000256" key="4">
    <source>
        <dbReference type="ARBA" id="ARBA00004319"/>
    </source>
</evidence>
<evidence type="ECO:0000256" key="23">
    <source>
        <dbReference type="PIRSR" id="PIRSR602401-1"/>
    </source>
</evidence>
<evidence type="ECO:0000256" key="12">
    <source>
        <dbReference type="ARBA" id="ARBA00022801"/>
    </source>
</evidence>
<comment type="similarity">
    <text evidence="6">Belongs to the type-B carboxylesterase/lipase family.</text>
</comment>
<dbReference type="Gene3D" id="3.40.50.1820">
    <property type="entry name" value="alpha/beta hydrolase"/>
    <property type="match status" value="1"/>
</dbReference>
<evidence type="ECO:0000256" key="14">
    <source>
        <dbReference type="ARBA" id="ARBA00022848"/>
    </source>
</evidence>
<evidence type="ECO:0000256" key="17">
    <source>
        <dbReference type="ARBA" id="ARBA00023033"/>
    </source>
</evidence>
<dbReference type="EnsemblMetazoa" id="PPA14077.1">
    <property type="protein sequence ID" value="PPA14077.1"/>
    <property type="gene ID" value="WBGene00103631"/>
</dbReference>
<dbReference type="InterPro" id="IPR019819">
    <property type="entry name" value="Carboxylesterase_B_CS"/>
</dbReference>
<comment type="function">
    <text evidence="2">May be involved in the metabolism of insect hormones and in the breakdown of synthetic insecticides.</text>
</comment>
<dbReference type="GO" id="GO:0016705">
    <property type="term" value="F:oxidoreductase activity, acting on paired donors, with incorporation or reduction of molecular oxygen"/>
    <property type="evidence" value="ECO:0007669"/>
    <property type="project" value="InterPro"/>
</dbReference>
<dbReference type="InterPro" id="IPR029058">
    <property type="entry name" value="AB_hydrolase_fold"/>
</dbReference>
<keyword evidence="11" id="KW-0732">Signal</keyword>
<keyword evidence="9 23" id="KW-0349">Heme</keyword>
<evidence type="ECO:0000256" key="15">
    <source>
        <dbReference type="ARBA" id="ARBA00023002"/>
    </source>
</evidence>
<organism evidence="25 26">
    <name type="scientific">Pristionchus pacificus</name>
    <name type="common">Parasitic nematode worm</name>
    <dbReference type="NCBI Taxonomy" id="54126"/>
    <lineage>
        <taxon>Eukaryota</taxon>
        <taxon>Metazoa</taxon>
        <taxon>Ecdysozoa</taxon>
        <taxon>Nematoda</taxon>
        <taxon>Chromadorea</taxon>
        <taxon>Rhabditida</taxon>
        <taxon>Rhabditina</taxon>
        <taxon>Diplogasteromorpha</taxon>
        <taxon>Diplogasteroidea</taxon>
        <taxon>Neodiplogasteridae</taxon>
        <taxon>Pristionchus</taxon>
    </lineage>
</organism>
<dbReference type="InterPro" id="IPR019826">
    <property type="entry name" value="Carboxylesterase_B_AS"/>
</dbReference>
<keyword evidence="15" id="KW-0560">Oxidoreductase</keyword>
<evidence type="ECO:0000256" key="1">
    <source>
        <dbReference type="ARBA" id="ARBA00001971"/>
    </source>
</evidence>
<reference evidence="26" key="1">
    <citation type="journal article" date="2008" name="Nat. Genet.">
        <title>The Pristionchus pacificus genome provides a unique perspective on nematode lifestyle and parasitism.</title>
        <authorList>
            <person name="Dieterich C."/>
            <person name="Clifton S.W."/>
            <person name="Schuster L.N."/>
            <person name="Chinwalla A."/>
            <person name="Delehaunty K."/>
            <person name="Dinkelacker I."/>
            <person name="Fulton L."/>
            <person name="Fulton R."/>
            <person name="Godfrey J."/>
            <person name="Minx P."/>
            <person name="Mitreva M."/>
            <person name="Roeseler W."/>
            <person name="Tian H."/>
            <person name="Witte H."/>
            <person name="Yang S.P."/>
            <person name="Wilson R.K."/>
            <person name="Sommer R.J."/>
        </authorList>
    </citation>
    <scope>NUCLEOTIDE SEQUENCE [LARGE SCALE GENOMIC DNA]</scope>
    <source>
        <strain evidence="26">PS312</strain>
    </source>
</reference>
<evidence type="ECO:0000259" key="24">
    <source>
        <dbReference type="Pfam" id="PF00135"/>
    </source>
</evidence>
<dbReference type="Pfam" id="PF00135">
    <property type="entry name" value="COesterase"/>
    <property type="match status" value="1"/>
</dbReference>
<feature type="domain" description="Carboxylesterase type B" evidence="24">
    <location>
        <begin position="1049"/>
        <end position="1575"/>
    </location>
</feature>
<evidence type="ECO:0000256" key="20">
    <source>
        <dbReference type="ARBA" id="ARBA00039155"/>
    </source>
</evidence>
<evidence type="ECO:0000256" key="21">
    <source>
        <dbReference type="ARBA" id="ARBA00073257"/>
    </source>
</evidence>
<keyword evidence="8" id="KW-0719">Serine esterase</keyword>
<name>A0A2A6CQV7_PRIPA</name>
<accession>A0A2A6CQV7</accession>
<evidence type="ECO:0000256" key="18">
    <source>
        <dbReference type="ARBA" id="ARBA00023136"/>
    </source>
</evidence>
<dbReference type="PROSITE" id="PS00122">
    <property type="entry name" value="CARBOXYLESTERASE_B_1"/>
    <property type="match status" value="1"/>
</dbReference>
<evidence type="ECO:0000256" key="2">
    <source>
        <dbReference type="ARBA" id="ARBA00003690"/>
    </source>
</evidence>
<evidence type="ECO:0000256" key="16">
    <source>
        <dbReference type="ARBA" id="ARBA00023004"/>
    </source>
</evidence>
<dbReference type="GO" id="GO:0005506">
    <property type="term" value="F:iron ion binding"/>
    <property type="evidence" value="ECO:0007669"/>
    <property type="project" value="InterPro"/>
</dbReference>
<evidence type="ECO:0000256" key="5">
    <source>
        <dbReference type="ARBA" id="ARBA00004406"/>
    </source>
</evidence>
<keyword evidence="18" id="KW-0472">Membrane</keyword>
<dbReference type="EC" id="3.1.1.1" evidence="20"/>
<dbReference type="PROSITE" id="PS00941">
    <property type="entry name" value="CARBOXYLESTERASE_B_2"/>
    <property type="match status" value="1"/>
</dbReference>
<dbReference type="InterPro" id="IPR001128">
    <property type="entry name" value="Cyt_P450"/>
</dbReference>